<evidence type="ECO:0000313" key="2">
    <source>
        <dbReference type="Proteomes" id="UP001367676"/>
    </source>
</evidence>
<sequence>MEVDKVHITLEHYFTLSIYAPSDYVSRMRMARPKQPYHINVITCEFFLNYEESARLTSLRPEKKVDDPTVVDIRQLLYKPNGEIQFELNYDDFESFLRSTKNNTEITRNIPQLYKSKIPISLTKFNQLQDLKSVIASDHHNFYNSLPHT</sequence>
<organism evidence="1 2">
    <name type="scientific">Parthenolecanium corni</name>
    <dbReference type="NCBI Taxonomy" id="536013"/>
    <lineage>
        <taxon>Eukaryota</taxon>
        <taxon>Metazoa</taxon>
        <taxon>Ecdysozoa</taxon>
        <taxon>Arthropoda</taxon>
        <taxon>Hexapoda</taxon>
        <taxon>Insecta</taxon>
        <taxon>Pterygota</taxon>
        <taxon>Neoptera</taxon>
        <taxon>Paraneoptera</taxon>
        <taxon>Hemiptera</taxon>
        <taxon>Sternorrhyncha</taxon>
        <taxon>Coccoidea</taxon>
        <taxon>Coccidae</taxon>
        <taxon>Parthenolecanium</taxon>
    </lineage>
</organism>
<dbReference type="AlphaFoldDB" id="A0AAN9Y6I8"/>
<reference evidence="1 2" key="1">
    <citation type="submission" date="2024-03" db="EMBL/GenBank/DDBJ databases">
        <title>Adaptation during the transition from Ophiocordyceps entomopathogen to insect associate is accompanied by gene loss and intensified selection.</title>
        <authorList>
            <person name="Ward C.M."/>
            <person name="Onetto C.A."/>
            <person name="Borneman A.R."/>
        </authorList>
    </citation>
    <scope>NUCLEOTIDE SEQUENCE [LARGE SCALE GENOMIC DNA]</scope>
    <source>
        <strain evidence="1">AWRI1</strain>
        <tissue evidence="1">Single Adult Female</tissue>
    </source>
</reference>
<keyword evidence="2" id="KW-1185">Reference proteome</keyword>
<gene>
    <name evidence="1" type="ORF">V9T40_006320</name>
</gene>
<dbReference type="EMBL" id="JBBCAQ010000014">
    <property type="protein sequence ID" value="KAK7598085.1"/>
    <property type="molecule type" value="Genomic_DNA"/>
</dbReference>
<proteinExistence type="predicted"/>
<accession>A0AAN9Y6I8</accession>
<protein>
    <submittedName>
        <fullName evidence="1">Uncharacterized protein</fullName>
    </submittedName>
</protein>
<evidence type="ECO:0000313" key="1">
    <source>
        <dbReference type="EMBL" id="KAK7598085.1"/>
    </source>
</evidence>
<dbReference type="Proteomes" id="UP001367676">
    <property type="component" value="Unassembled WGS sequence"/>
</dbReference>
<comment type="caution">
    <text evidence="1">The sequence shown here is derived from an EMBL/GenBank/DDBJ whole genome shotgun (WGS) entry which is preliminary data.</text>
</comment>
<name>A0AAN9Y6I8_9HEMI</name>